<evidence type="ECO:0008006" key="6">
    <source>
        <dbReference type="Google" id="ProtNLM"/>
    </source>
</evidence>
<protein>
    <recommendedName>
        <fullName evidence="6">PiggyBac transposable element-derived protein domain-containing protein</fullName>
    </recommendedName>
</protein>
<evidence type="ECO:0000256" key="1">
    <source>
        <dbReference type="SAM" id="MobiDB-lite"/>
    </source>
</evidence>
<accession>A0A420M6L7</accession>
<evidence type="ECO:0000313" key="4">
    <source>
        <dbReference type="Proteomes" id="UP000285084"/>
    </source>
</evidence>
<sequence>MERKLDGVALVTKKKRRKPANKGSQSRDIQEVFCGDAFKIIPMPTVAAGYNDEMNHVDRGDQLRAYTIYEH</sequence>
<name>A0A420M6L7_FUSOX</name>
<comment type="caution">
    <text evidence="2">The sequence shown here is derived from an EMBL/GenBank/DDBJ whole genome shotgun (WGS) entry which is preliminary data.</text>
</comment>
<proteinExistence type="predicted"/>
<dbReference type="Proteomes" id="UP000285860">
    <property type="component" value="Unassembled WGS sequence"/>
</dbReference>
<dbReference type="AlphaFoldDB" id="A0A420M6L7"/>
<dbReference type="EMBL" id="MRCY01000534">
    <property type="protein sequence ID" value="RKK84077.1"/>
    <property type="molecule type" value="Genomic_DNA"/>
</dbReference>
<dbReference type="Proteomes" id="UP000285084">
    <property type="component" value="Unassembled WGS sequence"/>
</dbReference>
<reference evidence="4 5" key="1">
    <citation type="journal article" date="2018" name="Sci. Rep.">
        <title>Characterisation of pathogen-specific regions and novel effector candidates in Fusarium oxysporum f. sp. cepae.</title>
        <authorList>
            <person name="Armitage A.D."/>
            <person name="Taylor A."/>
            <person name="Sobczyk M.K."/>
            <person name="Baxter L."/>
            <person name="Greenfield B.P."/>
            <person name="Bates H.J."/>
            <person name="Wilson F."/>
            <person name="Jackson A.C."/>
            <person name="Ott S."/>
            <person name="Harrison R.J."/>
            <person name="Clarkson J.P."/>
        </authorList>
    </citation>
    <scope>NUCLEOTIDE SEQUENCE [LARGE SCALE GENOMIC DNA]</scope>
    <source>
        <strain evidence="2 4">Fo_A13</strain>
        <strain evidence="3 5">Fo_A28</strain>
    </source>
</reference>
<feature type="region of interest" description="Disordered" evidence="1">
    <location>
        <begin position="1"/>
        <end position="27"/>
    </location>
</feature>
<evidence type="ECO:0000313" key="2">
    <source>
        <dbReference type="EMBL" id="RKK50815.1"/>
    </source>
</evidence>
<organism evidence="2 4">
    <name type="scientific">Fusarium oxysporum</name>
    <name type="common">Fusarium vascular wilt</name>
    <dbReference type="NCBI Taxonomy" id="5507"/>
    <lineage>
        <taxon>Eukaryota</taxon>
        <taxon>Fungi</taxon>
        <taxon>Dikarya</taxon>
        <taxon>Ascomycota</taxon>
        <taxon>Pezizomycotina</taxon>
        <taxon>Sordariomycetes</taxon>
        <taxon>Hypocreomycetidae</taxon>
        <taxon>Hypocreales</taxon>
        <taxon>Nectriaceae</taxon>
        <taxon>Fusarium</taxon>
        <taxon>Fusarium oxysporum species complex</taxon>
    </lineage>
</organism>
<evidence type="ECO:0000313" key="3">
    <source>
        <dbReference type="EMBL" id="RKK84077.1"/>
    </source>
</evidence>
<evidence type="ECO:0000313" key="5">
    <source>
        <dbReference type="Proteomes" id="UP000285860"/>
    </source>
</evidence>
<dbReference type="EMBL" id="MRCX01001303">
    <property type="protein sequence ID" value="RKK50815.1"/>
    <property type="molecule type" value="Genomic_DNA"/>
</dbReference>
<gene>
    <name evidence="3" type="ORF">BFJ68_g17392</name>
    <name evidence="2" type="ORF">BFJ69_g18012</name>
</gene>